<evidence type="ECO:0000313" key="2">
    <source>
        <dbReference type="EMBL" id="TDV57302.1"/>
    </source>
</evidence>
<evidence type="ECO:0000313" key="3">
    <source>
        <dbReference type="Proteomes" id="UP000294927"/>
    </source>
</evidence>
<dbReference type="InterPro" id="IPR035992">
    <property type="entry name" value="Ricin_B-like_lectins"/>
</dbReference>
<reference evidence="2 3" key="1">
    <citation type="submission" date="2019-03" db="EMBL/GenBank/DDBJ databases">
        <title>Genomic Encyclopedia of Archaeal and Bacterial Type Strains, Phase II (KMG-II): from individual species to whole genera.</title>
        <authorList>
            <person name="Goeker M."/>
        </authorList>
    </citation>
    <scope>NUCLEOTIDE SEQUENCE [LARGE SCALE GENOMIC DNA]</scope>
    <source>
        <strain evidence="2 3">DSM 45499</strain>
    </source>
</reference>
<evidence type="ECO:0008006" key="4">
    <source>
        <dbReference type="Google" id="ProtNLM"/>
    </source>
</evidence>
<dbReference type="AlphaFoldDB" id="A0A4R7W475"/>
<keyword evidence="1" id="KW-0732">Signal</keyword>
<gene>
    <name evidence="2" type="ORF">CLV71_101173</name>
</gene>
<dbReference type="Proteomes" id="UP000294927">
    <property type="component" value="Unassembled WGS sequence"/>
</dbReference>
<evidence type="ECO:0000256" key="1">
    <source>
        <dbReference type="SAM" id="SignalP"/>
    </source>
</evidence>
<dbReference type="SUPFAM" id="SSF50370">
    <property type="entry name" value="Ricin B-like lectins"/>
    <property type="match status" value="1"/>
</dbReference>
<feature type="chain" id="PRO_5020579355" description="Ricin-type beta-trefoil lectin protein" evidence="1">
    <location>
        <begin position="29"/>
        <end position="182"/>
    </location>
</feature>
<dbReference type="Gene3D" id="2.80.10.50">
    <property type="match status" value="1"/>
</dbReference>
<keyword evidence="3" id="KW-1185">Reference proteome</keyword>
<name>A0A4R7W475_9PSEU</name>
<sequence>MTAIRAIARFVTAAAVGATLATAAPAQAQPPVGVRDYVVPDGAYRIKDPATTLLLTAQDEEPRQRVTMSEPSDGEAGTYQVWDLTCREALGCALRNRKTTTYLALTGLPSVGKHVITKPTPYQWLITGSVGQGGCVISRAVAPSGHLNVSRSDALVRPPLVDLQEPNPSDARQQWEVVPLTE</sequence>
<accession>A0A4R7W475</accession>
<dbReference type="EMBL" id="SOCP01000001">
    <property type="protein sequence ID" value="TDV57302.1"/>
    <property type="molecule type" value="Genomic_DNA"/>
</dbReference>
<dbReference type="RefSeq" id="WP_133900611.1">
    <property type="nucleotide sequence ID" value="NZ_SOCP01000001.1"/>
</dbReference>
<organism evidence="2 3">
    <name type="scientific">Actinophytocola oryzae</name>
    <dbReference type="NCBI Taxonomy" id="502181"/>
    <lineage>
        <taxon>Bacteria</taxon>
        <taxon>Bacillati</taxon>
        <taxon>Actinomycetota</taxon>
        <taxon>Actinomycetes</taxon>
        <taxon>Pseudonocardiales</taxon>
        <taxon>Pseudonocardiaceae</taxon>
    </lineage>
</organism>
<proteinExistence type="predicted"/>
<feature type="signal peptide" evidence="1">
    <location>
        <begin position="1"/>
        <end position="28"/>
    </location>
</feature>
<protein>
    <recommendedName>
        <fullName evidence="4">Ricin-type beta-trefoil lectin protein</fullName>
    </recommendedName>
</protein>
<comment type="caution">
    <text evidence="2">The sequence shown here is derived from an EMBL/GenBank/DDBJ whole genome shotgun (WGS) entry which is preliminary data.</text>
</comment>